<dbReference type="AlphaFoldDB" id="A0A9W3HQZ9"/>
<comment type="function">
    <text evidence="2">Catalytic release of biotin from biocytin, the product of biotin-dependent carboxylases degradation.</text>
</comment>
<evidence type="ECO:0000256" key="2">
    <source>
        <dbReference type="ARBA" id="ARBA00037073"/>
    </source>
</evidence>
<evidence type="ECO:0000256" key="6">
    <source>
        <dbReference type="SAM" id="MobiDB-lite"/>
    </source>
</evidence>
<evidence type="ECO:0000256" key="4">
    <source>
        <dbReference type="ARBA" id="ARBA00039680"/>
    </source>
</evidence>
<dbReference type="RefSeq" id="XP_045380833.1">
    <property type="nucleotide sequence ID" value="XM_045524877.2"/>
</dbReference>
<evidence type="ECO:0000313" key="9">
    <source>
        <dbReference type="RefSeq" id="XP_045380833.1"/>
    </source>
</evidence>
<dbReference type="SUPFAM" id="SSF56317">
    <property type="entry name" value="Carbon-nitrogen hydrolase"/>
    <property type="match status" value="1"/>
</dbReference>
<evidence type="ECO:0000259" key="7">
    <source>
        <dbReference type="PROSITE" id="PS50263"/>
    </source>
</evidence>
<evidence type="ECO:0000313" key="8">
    <source>
        <dbReference type="Proteomes" id="UP001732780"/>
    </source>
</evidence>
<dbReference type="CTD" id="686"/>
<feature type="compositionally biased region" description="Polar residues" evidence="6">
    <location>
        <begin position="196"/>
        <end position="211"/>
    </location>
</feature>
<dbReference type="Proteomes" id="UP001732780">
    <property type="component" value="Chromosome 1"/>
</dbReference>
<dbReference type="PROSITE" id="PS50263">
    <property type="entry name" value="CN_HYDROLASE"/>
    <property type="match status" value="1"/>
</dbReference>
<dbReference type="RefSeq" id="XP_045380833.1">
    <property type="nucleotide sequence ID" value="XM_045524877.1"/>
</dbReference>
<comment type="catalytic activity">
    <reaction evidence="5">
        <text>biocytin + H2O = biotin + L-lysine</text>
        <dbReference type="Rhea" id="RHEA:77171"/>
        <dbReference type="ChEBI" id="CHEBI:15377"/>
        <dbReference type="ChEBI" id="CHEBI:32551"/>
        <dbReference type="ChEBI" id="CHEBI:57586"/>
        <dbReference type="ChEBI" id="CHEBI:195545"/>
        <dbReference type="EC" id="3.5.1.12"/>
    </reaction>
</comment>
<dbReference type="InterPro" id="IPR036526">
    <property type="entry name" value="C-N_Hydrolase_sf"/>
</dbReference>
<dbReference type="EC" id="3.5.1.12" evidence="3"/>
<dbReference type="GeneID" id="105077624"/>
<keyword evidence="8" id="KW-1185">Reference proteome</keyword>
<name>A0A9W3HQZ9_CAMBA</name>
<gene>
    <name evidence="9" type="primary">BTD</name>
</gene>
<reference evidence="9" key="1">
    <citation type="submission" date="2025-08" db="UniProtKB">
        <authorList>
            <consortium name="RefSeq"/>
        </authorList>
    </citation>
    <scope>IDENTIFICATION</scope>
    <source>
        <tissue evidence="9">Blood</tissue>
    </source>
</reference>
<dbReference type="Gene3D" id="3.60.110.10">
    <property type="entry name" value="Carbon-nitrogen hydrolase"/>
    <property type="match status" value="1"/>
</dbReference>
<evidence type="ECO:0000256" key="1">
    <source>
        <dbReference type="ARBA" id="ARBA00008225"/>
    </source>
</evidence>
<evidence type="ECO:0000256" key="3">
    <source>
        <dbReference type="ARBA" id="ARBA00039012"/>
    </source>
</evidence>
<sequence>MAMTGFQDSFVAYPRPFVQTLFSVCIMSGASRPLALLLCGCYVAALGVHTGEHCPAEHHQADQYVAAVYEHRSILSPNPLDLISRRQALELMNQNLDVYEQQVMAAAQKGAQIIVFPEDGIHGFNFTRTSIYPFLDFMPSPHLIGWNPCLEPHRFNDTEVHEGTSLPPPPALKACRGPPASELYGSQGRDVPGGQSWDQATLSQQGPRVPK</sequence>
<accession>A0A9W3HQZ9</accession>
<dbReference type="InterPro" id="IPR003010">
    <property type="entry name" value="C-N_Hydrolase"/>
</dbReference>
<dbReference type="InterPro" id="IPR040154">
    <property type="entry name" value="Biotinidase/VNN"/>
</dbReference>
<comment type="similarity">
    <text evidence="1">Belongs to the carbon-nitrogen hydrolase superfamily. BTD/VNN family.</text>
</comment>
<feature type="region of interest" description="Disordered" evidence="6">
    <location>
        <begin position="159"/>
        <end position="211"/>
    </location>
</feature>
<evidence type="ECO:0000256" key="5">
    <source>
        <dbReference type="ARBA" id="ARBA00043697"/>
    </source>
</evidence>
<dbReference type="GO" id="GO:0006768">
    <property type="term" value="P:biotin metabolic process"/>
    <property type="evidence" value="ECO:0007669"/>
    <property type="project" value="TreeGrafter"/>
</dbReference>
<protein>
    <recommendedName>
        <fullName evidence="4">Biotinidase</fullName>
        <ecNumber evidence="3">3.5.1.12</ecNumber>
    </recommendedName>
</protein>
<proteinExistence type="inferred from homology"/>
<feature type="domain" description="CN hydrolase" evidence="7">
    <location>
        <begin position="78"/>
        <end position="211"/>
    </location>
</feature>
<dbReference type="GO" id="GO:0047708">
    <property type="term" value="F:biotinidase activity"/>
    <property type="evidence" value="ECO:0007669"/>
    <property type="project" value="UniProtKB-EC"/>
</dbReference>
<organism evidence="8 9">
    <name type="scientific">Camelus bactrianus</name>
    <name type="common">Bactrian camel</name>
    <dbReference type="NCBI Taxonomy" id="9837"/>
    <lineage>
        <taxon>Eukaryota</taxon>
        <taxon>Metazoa</taxon>
        <taxon>Chordata</taxon>
        <taxon>Craniata</taxon>
        <taxon>Vertebrata</taxon>
        <taxon>Euteleostomi</taxon>
        <taxon>Mammalia</taxon>
        <taxon>Eutheria</taxon>
        <taxon>Laurasiatheria</taxon>
        <taxon>Artiodactyla</taxon>
        <taxon>Tylopoda</taxon>
        <taxon>Camelidae</taxon>
        <taxon>Camelus</taxon>
    </lineage>
</organism>
<dbReference type="PANTHER" id="PTHR10609:SF14">
    <property type="entry name" value="BIOTINIDASE"/>
    <property type="match status" value="1"/>
</dbReference>
<dbReference type="PANTHER" id="PTHR10609">
    <property type="entry name" value="BIOTINIDASE-RELATED"/>
    <property type="match status" value="1"/>
</dbReference>